<feature type="signal peptide" evidence="2">
    <location>
        <begin position="1"/>
        <end position="30"/>
    </location>
</feature>
<reference evidence="3 4" key="1">
    <citation type="submission" date="2020-11" db="EMBL/GenBank/DDBJ databases">
        <authorList>
            <person name="Kim M.K."/>
        </authorList>
    </citation>
    <scope>NUCLEOTIDE SEQUENCE [LARGE SCALE GENOMIC DNA]</scope>
    <source>
        <strain evidence="3 4">BT439</strain>
    </source>
</reference>
<sequence>MKTMLAFRYRPRLVVLLVMLLLAAPLASPAQCVLCSTQVEAARQENDGYDPGGLNKGILYLMAIPYLLMSVVGYGWYQRRKRGRQQATLVLLSSAEQTKALALLPH</sequence>
<proteinExistence type="predicted"/>
<dbReference type="EMBL" id="JADQDP010000008">
    <property type="protein sequence ID" value="MBF9144444.1"/>
    <property type="molecule type" value="Genomic_DNA"/>
</dbReference>
<keyword evidence="1" id="KW-1133">Transmembrane helix</keyword>
<keyword evidence="1" id="KW-0812">Transmembrane</keyword>
<feature type="transmembrane region" description="Helical" evidence="1">
    <location>
        <begin position="57"/>
        <end position="77"/>
    </location>
</feature>
<evidence type="ECO:0000313" key="4">
    <source>
        <dbReference type="Proteomes" id="UP000645610"/>
    </source>
</evidence>
<dbReference type="AlphaFoldDB" id="A0A931BI73"/>
<accession>A0A931BI73</accession>
<keyword evidence="2" id="KW-0732">Signal</keyword>
<evidence type="ECO:0000256" key="2">
    <source>
        <dbReference type="SAM" id="SignalP"/>
    </source>
</evidence>
<comment type="caution">
    <text evidence="3">The sequence shown here is derived from an EMBL/GenBank/DDBJ whole genome shotgun (WGS) entry which is preliminary data.</text>
</comment>
<evidence type="ECO:0008006" key="5">
    <source>
        <dbReference type="Google" id="ProtNLM"/>
    </source>
</evidence>
<gene>
    <name evidence="3" type="ORF">I2I01_22565</name>
</gene>
<evidence type="ECO:0000256" key="1">
    <source>
        <dbReference type="SAM" id="Phobius"/>
    </source>
</evidence>
<name>A0A931BI73_9BACT</name>
<dbReference type="RefSeq" id="WP_196288799.1">
    <property type="nucleotide sequence ID" value="NZ_JADQDP010000008.1"/>
</dbReference>
<protein>
    <recommendedName>
        <fullName evidence="5">CcmD family protein</fullName>
    </recommendedName>
</protein>
<dbReference type="Proteomes" id="UP000645610">
    <property type="component" value="Unassembled WGS sequence"/>
</dbReference>
<keyword evidence="4" id="KW-1185">Reference proteome</keyword>
<keyword evidence="1" id="KW-0472">Membrane</keyword>
<organism evidence="3 4">
    <name type="scientific">Hymenobacter properus</name>
    <dbReference type="NCBI Taxonomy" id="2791026"/>
    <lineage>
        <taxon>Bacteria</taxon>
        <taxon>Pseudomonadati</taxon>
        <taxon>Bacteroidota</taxon>
        <taxon>Cytophagia</taxon>
        <taxon>Cytophagales</taxon>
        <taxon>Hymenobacteraceae</taxon>
        <taxon>Hymenobacter</taxon>
    </lineage>
</organism>
<evidence type="ECO:0000313" key="3">
    <source>
        <dbReference type="EMBL" id="MBF9144444.1"/>
    </source>
</evidence>
<feature type="chain" id="PRO_5036806530" description="CcmD family protein" evidence="2">
    <location>
        <begin position="31"/>
        <end position="106"/>
    </location>
</feature>